<protein>
    <submittedName>
        <fullName evidence="2">Putative membrane protein</fullName>
    </submittedName>
</protein>
<accession>C4LGH7</accession>
<feature type="transmembrane region" description="Helical" evidence="1">
    <location>
        <begin position="205"/>
        <end position="224"/>
    </location>
</feature>
<feature type="transmembrane region" description="Helical" evidence="1">
    <location>
        <begin position="230"/>
        <end position="254"/>
    </location>
</feature>
<sequence>MNIRKIASWRPDPLIVMILSAVTIAILFPARGSFASAWDTVTTGAIAFLFFLYGARLSPAEAFEGLKHWRLHTLILAFTYVVFPIIGIALFPLQHLVGHNLYAGFLFLCLVPSTVQSSVAFTSVARGNVAGAIVSASTSNLLGVVITPVLVMFFMSGSGFHVSGSVFIDVALQLLVPFMLGQIARLWRPIAKMSASPVTKNVDRLSIAFVVYGAFSEGIVLGVWTSIAWWQLVIVVLLSLILVELMLWLTWTAASRFGFDYGDRVAIQFCGTKKSLATGLPMAAVIFPQSAAVIILPLMVFHQIQLMVCSVRASRYARQLDEHAS</sequence>
<dbReference type="eggNOG" id="COG0385">
    <property type="taxonomic scope" value="Bacteria"/>
</dbReference>
<dbReference type="AlphaFoldDB" id="C4LGH7"/>
<feature type="transmembrane region" description="Helical" evidence="1">
    <location>
        <begin position="166"/>
        <end position="184"/>
    </location>
</feature>
<feature type="transmembrane region" description="Helical" evidence="1">
    <location>
        <begin position="101"/>
        <end position="122"/>
    </location>
</feature>
<evidence type="ECO:0000256" key="1">
    <source>
        <dbReference type="SAM" id="Phobius"/>
    </source>
</evidence>
<keyword evidence="1" id="KW-0812">Transmembrane</keyword>
<dbReference type="HOGENOM" id="CLU_039013_1_0_11"/>
<dbReference type="Gene3D" id="1.20.1530.20">
    <property type="match status" value="1"/>
</dbReference>
<dbReference type="Proteomes" id="UP000001473">
    <property type="component" value="Chromosome"/>
</dbReference>
<feature type="transmembrane region" description="Helical" evidence="1">
    <location>
        <begin position="36"/>
        <end position="53"/>
    </location>
</feature>
<dbReference type="PANTHER" id="PTHR18640:SF5">
    <property type="entry name" value="SODIUM_BILE ACID COTRANSPORTER 7"/>
    <property type="match status" value="1"/>
</dbReference>
<dbReference type="RefSeq" id="WP_012732683.1">
    <property type="nucleotide sequence ID" value="NC_012704.1"/>
</dbReference>
<keyword evidence="1" id="KW-0472">Membrane</keyword>
<dbReference type="KEGG" id="ckp:ckrop_2099"/>
<feature type="transmembrane region" description="Helical" evidence="1">
    <location>
        <begin position="129"/>
        <end position="154"/>
    </location>
</feature>
<keyword evidence="1" id="KW-1133">Transmembrane helix</keyword>
<evidence type="ECO:0000313" key="3">
    <source>
        <dbReference type="Proteomes" id="UP000001473"/>
    </source>
</evidence>
<dbReference type="Pfam" id="PF13593">
    <property type="entry name" value="SBF_like"/>
    <property type="match status" value="1"/>
</dbReference>
<keyword evidence="3" id="KW-1185">Reference proteome</keyword>
<dbReference type="InterPro" id="IPR016833">
    <property type="entry name" value="Put_Na-Bile_cotransptr"/>
</dbReference>
<dbReference type="STRING" id="645127.ckrop_2099"/>
<evidence type="ECO:0000313" key="2">
    <source>
        <dbReference type="EMBL" id="ACR18796.1"/>
    </source>
</evidence>
<dbReference type="InterPro" id="IPR038770">
    <property type="entry name" value="Na+/solute_symporter_sf"/>
</dbReference>
<name>C4LGH7_CORK4</name>
<feature type="transmembrane region" description="Helical" evidence="1">
    <location>
        <begin position="74"/>
        <end position="95"/>
    </location>
</feature>
<dbReference type="EMBL" id="CP001620">
    <property type="protein sequence ID" value="ACR18796.1"/>
    <property type="molecule type" value="Genomic_DNA"/>
</dbReference>
<gene>
    <name evidence="2" type="ordered locus">ckrop_2099</name>
</gene>
<feature type="transmembrane region" description="Helical" evidence="1">
    <location>
        <begin position="275"/>
        <end position="301"/>
    </location>
</feature>
<reference evidence="2 3" key="1">
    <citation type="journal article" date="2008" name="J. Biotechnol.">
        <title>Ultrafast pyrosequencing of Corynebacterium kroppenstedtii DSM44385 revealed insights into the physiology of a lipophilic corynebacterium that lacks mycolic acids.</title>
        <authorList>
            <person name="Tauch A."/>
            <person name="Schneider J."/>
            <person name="Szczepanowski R."/>
            <person name="Tilker A."/>
            <person name="Viehoever P."/>
            <person name="Gartemann K.-H."/>
            <person name="Arnold W."/>
            <person name="Blom J."/>
            <person name="Brinkrolf K."/>
            <person name="Brune I."/>
            <person name="Goetker S."/>
            <person name="Weisshaar B."/>
            <person name="Goesmann A."/>
            <person name="Droege M."/>
            <person name="Puehler A."/>
        </authorList>
    </citation>
    <scope>NUCLEOTIDE SEQUENCE [LARGE SCALE GENOMIC DNA]</scope>
    <source>
        <strain evidence="3">DSM 44385 / JCM 11950 / CIP 105744 / CCUG 35717</strain>
    </source>
</reference>
<dbReference type="GO" id="GO:0005886">
    <property type="term" value="C:plasma membrane"/>
    <property type="evidence" value="ECO:0007669"/>
    <property type="project" value="TreeGrafter"/>
</dbReference>
<dbReference type="PANTHER" id="PTHR18640">
    <property type="entry name" value="SOLUTE CARRIER FAMILY 10 MEMBER 7"/>
    <property type="match status" value="1"/>
</dbReference>
<feature type="transmembrane region" description="Helical" evidence="1">
    <location>
        <begin position="12"/>
        <end position="30"/>
    </location>
</feature>
<organism evidence="2 3">
    <name type="scientific">Corynebacterium kroppenstedtii (strain DSM 44385 / JCM 11950 / CIP 105744 / CCUG 35717)</name>
    <dbReference type="NCBI Taxonomy" id="645127"/>
    <lineage>
        <taxon>Bacteria</taxon>
        <taxon>Bacillati</taxon>
        <taxon>Actinomycetota</taxon>
        <taxon>Actinomycetes</taxon>
        <taxon>Mycobacteriales</taxon>
        <taxon>Corynebacteriaceae</taxon>
        <taxon>Corynebacterium</taxon>
    </lineage>
</organism>
<dbReference type="PIRSF" id="PIRSF026166">
    <property type="entry name" value="UCP026166"/>
    <property type="match status" value="1"/>
</dbReference>
<proteinExistence type="predicted"/>